<comment type="subcellular location">
    <subcellularLocation>
        <location evidence="1">Cell membrane</location>
        <topology evidence="1">Lipid-anchor</topology>
        <orientation evidence="1">Cytoplasmic side</orientation>
    </subcellularLocation>
</comment>
<accession>A0A9W9TTM1</accession>
<dbReference type="PROSITE" id="PS51421">
    <property type="entry name" value="RAS"/>
    <property type="match status" value="1"/>
</dbReference>
<dbReference type="GO" id="GO:2000114">
    <property type="term" value="P:regulation of establishment of cell polarity"/>
    <property type="evidence" value="ECO:0007669"/>
    <property type="project" value="UniProtKB-ARBA"/>
</dbReference>
<proteinExistence type="inferred from homology"/>
<keyword evidence="5" id="KW-0488">Methylation</keyword>
<dbReference type="InterPro" id="IPR005225">
    <property type="entry name" value="Small_GTP-bd"/>
</dbReference>
<dbReference type="FunFam" id="3.40.50.300:FF:000631">
    <property type="entry name" value="Ras small monomeric GTPase"/>
    <property type="match status" value="1"/>
</dbReference>
<evidence type="ECO:0000256" key="14">
    <source>
        <dbReference type="SAM" id="MobiDB-lite"/>
    </source>
</evidence>
<dbReference type="Pfam" id="PF00071">
    <property type="entry name" value="Ras"/>
    <property type="match status" value="1"/>
</dbReference>
<dbReference type="InterPro" id="IPR027417">
    <property type="entry name" value="P-loop_NTPase"/>
</dbReference>
<dbReference type="SMART" id="SM00175">
    <property type="entry name" value="RAB"/>
    <property type="match status" value="1"/>
</dbReference>
<keyword evidence="6" id="KW-0547">Nucleotide-binding</keyword>
<keyword evidence="8" id="KW-0342">GTP-binding</keyword>
<keyword evidence="7" id="KW-0378">Hydrolase</keyword>
<dbReference type="GO" id="GO:0005525">
    <property type="term" value="F:GTP binding"/>
    <property type="evidence" value="ECO:0007669"/>
    <property type="project" value="UniProtKB-KW"/>
</dbReference>
<dbReference type="SUPFAM" id="SSF52540">
    <property type="entry name" value="P-loop containing nucleoside triphosphate hydrolases"/>
    <property type="match status" value="1"/>
</dbReference>
<dbReference type="EC" id="3.6.5.2" evidence="3"/>
<evidence type="ECO:0000256" key="10">
    <source>
        <dbReference type="ARBA" id="ARBA00023288"/>
    </source>
</evidence>
<comment type="similarity">
    <text evidence="2">Belongs to the small GTPase superfamily. Ras family.</text>
</comment>
<keyword evidence="10" id="KW-0449">Lipoprotein</keyword>
<dbReference type="EMBL" id="JAPQKT010000002">
    <property type="protein sequence ID" value="KAJ5240966.1"/>
    <property type="molecule type" value="Genomic_DNA"/>
</dbReference>
<evidence type="ECO:0000256" key="3">
    <source>
        <dbReference type="ARBA" id="ARBA00011984"/>
    </source>
</evidence>
<evidence type="ECO:0000256" key="13">
    <source>
        <dbReference type="ARBA" id="ARBA00072720"/>
    </source>
</evidence>
<evidence type="ECO:0000256" key="11">
    <source>
        <dbReference type="ARBA" id="ARBA00023289"/>
    </source>
</evidence>
<dbReference type="GO" id="GO:0005886">
    <property type="term" value="C:plasma membrane"/>
    <property type="evidence" value="ECO:0007669"/>
    <property type="project" value="UniProtKB-SubCell"/>
</dbReference>
<dbReference type="PRINTS" id="PR00449">
    <property type="entry name" value="RASTRNSFRMNG"/>
</dbReference>
<comment type="catalytic activity">
    <reaction evidence="12">
        <text>GTP + H2O = GDP + phosphate + H(+)</text>
        <dbReference type="Rhea" id="RHEA:19669"/>
        <dbReference type="ChEBI" id="CHEBI:15377"/>
        <dbReference type="ChEBI" id="CHEBI:15378"/>
        <dbReference type="ChEBI" id="CHEBI:37565"/>
        <dbReference type="ChEBI" id="CHEBI:43474"/>
        <dbReference type="ChEBI" id="CHEBI:58189"/>
        <dbReference type="EC" id="3.6.5.2"/>
    </reaction>
</comment>
<dbReference type="PROSITE" id="PS51419">
    <property type="entry name" value="RAB"/>
    <property type="match status" value="1"/>
</dbReference>
<dbReference type="GeneID" id="81380644"/>
<dbReference type="GO" id="GO:0003925">
    <property type="term" value="F:G protein activity"/>
    <property type="evidence" value="ECO:0007669"/>
    <property type="project" value="UniProtKB-EC"/>
</dbReference>
<dbReference type="NCBIfam" id="TIGR00231">
    <property type="entry name" value="small_GTP"/>
    <property type="match status" value="1"/>
</dbReference>
<gene>
    <name evidence="15" type="ORF">N7469_002557</name>
</gene>
<evidence type="ECO:0000313" key="15">
    <source>
        <dbReference type="EMBL" id="KAJ5240966.1"/>
    </source>
</evidence>
<dbReference type="AlphaFoldDB" id="A0A9W9TTM1"/>
<dbReference type="SMART" id="SM00174">
    <property type="entry name" value="RHO"/>
    <property type="match status" value="1"/>
</dbReference>
<evidence type="ECO:0000256" key="8">
    <source>
        <dbReference type="ARBA" id="ARBA00023134"/>
    </source>
</evidence>
<keyword evidence="16" id="KW-1185">Reference proteome</keyword>
<evidence type="ECO:0000256" key="7">
    <source>
        <dbReference type="ARBA" id="ARBA00022801"/>
    </source>
</evidence>
<comment type="caution">
    <text evidence="15">The sequence shown here is derived from an EMBL/GenBank/DDBJ whole genome shotgun (WGS) entry which is preliminary data.</text>
</comment>
<evidence type="ECO:0000313" key="16">
    <source>
        <dbReference type="Proteomes" id="UP001147733"/>
    </source>
</evidence>
<feature type="compositionally biased region" description="Basic residues" evidence="14">
    <location>
        <begin position="201"/>
        <end position="210"/>
    </location>
</feature>
<dbReference type="InterPro" id="IPR020849">
    <property type="entry name" value="Small_GTPase_Ras-type"/>
</dbReference>
<protein>
    <recommendedName>
        <fullName evidence="13">Ras-related protein RSR1</fullName>
        <ecNumber evidence="3">3.6.5.2</ecNumber>
    </recommendedName>
</protein>
<organism evidence="15 16">
    <name type="scientific">Penicillium citrinum</name>
    <dbReference type="NCBI Taxonomy" id="5077"/>
    <lineage>
        <taxon>Eukaryota</taxon>
        <taxon>Fungi</taxon>
        <taxon>Dikarya</taxon>
        <taxon>Ascomycota</taxon>
        <taxon>Pezizomycotina</taxon>
        <taxon>Eurotiomycetes</taxon>
        <taxon>Eurotiomycetidae</taxon>
        <taxon>Eurotiales</taxon>
        <taxon>Aspergillaceae</taxon>
        <taxon>Penicillium</taxon>
    </lineage>
</organism>
<evidence type="ECO:0000256" key="1">
    <source>
        <dbReference type="ARBA" id="ARBA00004342"/>
    </source>
</evidence>
<evidence type="ECO:0000256" key="12">
    <source>
        <dbReference type="ARBA" id="ARBA00048098"/>
    </source>
</evidence>
<evidence type="ECO:0000256" key="6">
    <source>
        <dbReference type="ARBA" id="ARBA00022741"/>
    </source>
</evidence>
<dbReference type="PROSITE" id="PS51420">
    <property type="entry name" value="RHO"/>
    <property type="match status" value="1"/>
</dbReference>
<keyword evidence="4" id="KW-1003">Cell membrane</keyword>
<dbReference type="CDD" id="cd04177">
    <property type="entry name" value="RSR1"/>
    <property type="match status" value="1"/>
</dbReference>
<dbReference type="PANTHER" id="PTHR24070">
    <property type="entry name" value="RAS, DI-RAS, AND RHEB FAMILY MEMBERS OF SMALL GTPASE SUPERFAMILY"/>
    <property type="match status" value="1"/>
</dbReference>
<dbReference type="SMART" id="SM00173">
    <property type="entry name" value="RAS"/>
    <property type="match status" value="1"/>
</dbReference>
<evidence type="ECO:0000256" key="5">
    <source>
        <dbReference type="ARBA" id="ARBA00022481"/>
    </source>
</evidence>
<dbReference type="GO" id="GO:0007165">
    <property type="term" value="P:signal transduction"/>
    <property type="evidence" value="ECO:0007669"/>
    <property type="project" value="InterPro"/>
</dbReference>
<feature type="compositionally biased region" description="Basic and acidic residues" evidence="14">
    <location>
        <begin position="181"/>
        <end position="200"/>
    </location>
</feature>
<sequence>MRPQREYHIVVLGAGGVGKSCLTAQFVQNVWIESYDPTIEDSYRKQIEVDGRQCILEILDTAGTEQFTAMRELYMKQGQGFLLVFSITSASSLNELSELREQIIRIKDDEKVPLVIVGNKSDLEEDRAVPRARAFGLSQNWGNAPYYETSARRRANVNEVFVDLCRQIIRKDLQGSGGSDSSRKREGSTKDRKRDRDNRSQRRKSPCVIL</sequence>
<evidence type="ECO:0000256" key="2">
    <source>
        <dbReference type="ARBA" id="ARBA00008344"/>
    </source>
</evidence>
<dbReference type="RefSeq" id="XP_056503971.1">
    <property type="nucleotide sequence ID" value="XM_056641477.1"/>
</dbReference>
<dbReference type="Gene3D" id="3.40.50.300">
    <property type="entry name" value="P-loop containing nucleotide triphosphate hydrolases"/>
    <property type="match status" value="1"/>
</dbReference>
<dbReference type="InterPro" id="IPR041841">
    <property type="entry name" value="Rsr1"/>
</dbReference>
<evidence type="ECO:0000256" key="9">
    <source>
        <dbReference type="ARBA" id="ARBA00023136"/>
    </source>
</evidence>
<feature type="region of interest" description="Disordered" evidence="14">
    <location>
        <begin position="173"/>
        <end position="210"/>
    </location>
</feature>
<reference evidence="15" key="2">
    <citation type="journal article" date="2023" name="IMA Fungus">
        <title>Comparative genomic study of the Penicillium genus elucidates a diverse pangenome and 15 lateral gene transfer events.</title>
        <authorList>
            <person name="Petersen C."/>
            <person name="Sorensen T."/>
            <person name="Nielsen M.R."/>
            <person name="Sondergaard T.E."/>
            <person name="Sorensen J.L."/>
            <person name="Fitzpatrick D.A."/>
            <person name="Frisvad J.C."/>
            <person name="Nielsen K.L."/>
        </authorList>
    </citation>
    <scope>NUCLEOTIDE SEQUENCE</scope>
    <source>
        <strain evidence="15">IBT 23319</strain>
    </source>
</reference>
<reference evidence="15" key="1">
    <citation type="submission" date="2022-11" db="EMBL/GenBank/DDBJ databases">
        <authorList>
            <person name="Petersen C."/>
        </authorList>
    </citation>
    <scope>NUCLEOTIDE SEQUENCE</scope>
    <source>
        <strain evidence="15">IBT 23319</strain>
    </source>
</reference>
<dbReference type="Proteomes" id="UP001147733">
    <property type="component" value="Unassembled WGS sequence"/>
</dbReference>
<dbReference type="InterPro" id="IPR001806">
    <property type="entry name" value="Small_GTPase"/>
</dbReference>
<dbReference type="OrthoDB" id="5976022at2759"/>
<name>A0A9W9TTM1_PENCI</name>
<keyword evidence="9" id="KW-0472">Membrane</keyword>
<evidence type="ECO:0000256" key="4">
    <source>
        <dbReference type="ARBA" id="ARBA00022475"/>
    </source>
</evidence>
<keyword evidence="11" id="KW-0636">Prenylation</keyword>